<sequence length="139" mass="16527">MTRLTLHTGYQEEETCFIKYQLIKHNKGKVAYTEEEKINLILKDEEENILGGLVGHIDWECFFIDILWVDELLRGLGKGQELIREAEELAITKGCRFIRLETFSFQAPEFYKRLGFKEMGKLEDFPKGYTHYYMYKELN</sequence>
<dbReference type="GO" id="GO:0016747">
    <property type="term" value="F:acyltransferase activity, transferring groups other than amino-acyl groups"/>
    <property type="evidence" value="ECO:0007669"/>
    <property type="project" value="InterPro"/>
</dbReference>
<dbReference type="CDD" id="cd04301">
    <property type="entry name" value="NAT_SF"/>
    <property type="match status" value="1"/>
</dbReference>
<evidence type="ECO:0000313" key="3">
    <source>
        <dbReference type="Proteomes" id="UP000092687"/>
    </source>
</evidence>
<dbReference type="KEGG" id="phc:BBI08_08325"/>
<dbReference type="RefSeq" id="WP_008497101.1">
    <property type="nucleotide sequence ID" value="NZ_CP016537.2"/>
</dbReference>
<gene>
    <name evidence="2" type="ORF">BBI08_08325</name>
</gene>
<evidence type="ECO:0000313" key="2">
    <source>
        <dbReference type="EMBL" id="ANU13855.1"/>
    </source>
</evidence>
<evidence type="ECO:0000259" key="1">
    <source>
        <dbReference type="PROSITE" id="PS51186"/>
    </source>
</evidence>
<protein>
    <submittedName>
        <fullName evidence="2">GNAT family N-acetyltransferase</fullName>
    </submittedName>
</protein>
<dbReference type="Proteomes" id="UP000092687">
    <property type="component" value="Chromosome"/>
</dbReference>
<organism evidence="2 3">
    <name type="scientific">Planococcus halocryophilus</name>
    <dbReference type="NCBI Taxonomy" id="1215089"/>
    <lineage>
        <taxon>Bacteria</taxon>
        <taxon>Bacillati</taxon>
        <taxon>Bacillota</taxon>
        <taxon>Bacilli</taxon>
        <taxon>Bacillales</taxon>
        <taxon>Caryophanaceae</taxon>
        <taxon>Planococcus</taxon>
    </lineage>
</organism>
<dbReference type="Pfam" id="PF00583">
    <property type="entry name" value="Acetyltransf_1"/>
    <property type="match status" value="1"/>
</dbReference>
<dbReference type="OrthoDB" id="9787920at2"/>
<dbReference type="STRING" id="1215089.BBI08_08325"/>
<reference evidence="2" key="1">
    <citation type="submission" date="2016-10" db="EMBL/GenBank/DDBJ databases">
        <authorList>
            <person name="de Groot N.N."/>
        </authorList>
    </citation>
    <scope>NUCLEOTIDE SEQUENCE</scope>
    <source>
        <strain evidence="2">DSM 24743</strain>
    </source>
</reference>
<dbReference type="PROSITE" id="PS51186">
    <property type="entry name" value="GNAT"/>
    <property type="match status" value="1"/>
</dbReference>
<dbReference type="EMBL" id="CP016537">
    <property type="protein sequence ID" value="ANU13855.1"/>
    <property type="molecule type" value="Genomic_DNA"/>
</dbReference>
<dbReference type="InterPro" id="IPR016181">
    <property type="entry name" value="Acyl_CoA_acyltransferase"/>
</dbReference>
<dbReference type="AlphaFoldDB" id="A0A1C7DQU8"/>
<keyword evidence="3" id="KW-1185">Reference proteome</keyword>
<proteinExistence type="predicted"/>
<dbReference type="Gene3D" id="3.40.630.30">
    <property type="match status" value="1"/>
</dbReference>
<keyword evidence="2" id="KW-0808">Transferase</keyword>
<dbReference type="InterPro" id="IPR000182">
    <property type="entry name" value="GNAT_dom"/>
</dbReference>
<name>A0A1C7DQU8_9BACL</name>
<feature type="domain" description="N-acetyltransferase" evidence="1">
    <location>
        <begin position="1"/>
        <end position="139"/>
    </location>
</feature>
<dbReference type="SUPFAM" id="SSF55729">
    <property type="entry name" value="Acyl-CoA N-acyltransferases (Nat)"/>
    <property type="match status" value="1"/>
</dbReference>
<accession>A0A1C7DQU8</accession>